<evidence type="ECO:0000313" key="6">
    <source>
        <dbReference type="Proteomes" id="UP000646911"/>
    </source>
</evidence>
<feature type="region of interest" description="Disordered" evidence="3">
    <location>
        <begin position="99"/>
        <end position="118"/>
    </location>
</feature>
<accession>A0ABR6ZA93</accession>
<dbReference type="PANTHER" id="PTHR35603">
    <property type="match status" value="1"/>
</dbReference>
<evidence type="ECO:0000256" key="2">
    <source>
        <dbReference type="ARBA" id="ARBA00023136"/>
    </source>
</evidence>
<dbReference type="RefSeq" id="WP_186954107.1">
    <property type="nucleotide sequence ID" value="NZ_JACOFX010000006.1"/>
</dbReference>
<evidence type="ECO:0000313" key="5">
    <source>
        <dbReference type="EMBL" id="MBC3908549.1"/>
    </source>
</evidence>
<evidence type="ECO:0000259" key="4">
    <source>
        <dbReference type="Pfam" id="PF05433"/>
    </source>
</evidence>
<comment type="subcellular location">
    <subcellularLocation>
        <location evidence="1">Membrane</location>
    </subcellularLocation>
</comment>
<evidence type="ECO:0000256" key="3">
    <source>
        <dbReference type="SAM" id="MobiDB-lite"/>
    </source>
</evidence>
<proteinExistence type="predicted"/>
<dbReference type="Proteomes" id="UP000646911">
    <property type="component" value="Unassembled WGS sequence"/>
</dbReference>
<gene>
    <name evidence="5" type="ORF">H8L47_13370</name>
</gene>
<comment type="caution">
    <text evidence="5">The sequence shown here is derived from an EMBL/GenBank/DDBJ whole genome shotgun (WGS) entry which is preliminary data.</text>
</comment>
<reference evidence="5 6" key="1">
    <citation type="submission" date="2020-08" db="EMBL/GenBank/DDBJ databases">
        <title>Novel species isolated from subtropical streams in China.</title>
        <authorList>
            <person name="Lu H."/>
        </authorList>
    </citation>
    <scope>NUCLEOTIDE SEQUENCE [LARGE SCALE GENOMIC DNA]</scope>
    <source>
        <strain evidence="5 6">NL8W</strain>
    </source>
</reference>
<dbReference type="EMBL" id="JACOFX010000006">
    <property type="protein sequence ID" value="MBC3908549.1"/>
    <property type="molecule type" value="Genomic_DNA"/>
</dbReference>
<keyword evidence="2" id="KW-0472">Membrane</keyword>
<protein>
    <submittedName>
        <fullName evidence="5">Glycine zipper 2TM domain-containing protein</fullName>
    </submittedName>
</protein>
<evidence type="ECO:0000256" key="1">
    <source>
        <dbReference type="ARBA" id="ARBA00004370"/>
    </source>
</evidence>
<name>A0ABR6ZA93_9BURK</name>
<organism evidence="5 6">
    <name type="scientific">Undibacterium umbellatum</name>
    <dbReference type="NCBI Taxonomy" id="2762300"/>
    <lineage>
        <taxon>Bacteria</taxon>
        <taxon>Pseudomonadati</taxon>
        <taxon>Pseudomonadota</taxon>
        <taxon>Betaproteobacteria</taxon>
        <taxon>Burkholderiales</taxon>
        <taxon>Oxalobacteraceae</taxon>
        <taxon>Undibacterium</taxon>
    </lineage>
</organism>
<feature type="domain" description="Glycine zipper 2TM" evidence="4">
    <location>
        <begin position="124"/>
        <end position="162"/>
    </location>
</feature>
<dbReference type="PANTHER" id="PTHR35603:SF2">
    <property type="entry name" value="OUTER MEMBRANE LIPOPROTEIN"/>
    <property type="match status" value="1"/>
</dbReference>
<dbReference type="InterPro" id="IPR051407">
    <property type="entry name" value="Bact_OM_lipoprot/Surf_antigen"/>
</dbReference>
<dbReference type="Pfam" id="PF05433">
    <property type="entry name" value="Rick_17kDa_Anti"/>
    <property type="match status" value="1"/>
</dbReference>
<dbReference type="InterPro" id="IPR008816">
    <property type="entry name" value="Gly_zipper_2TM_dom"/>
</dbReference>
<sequence length="167" mass="16605">MELATTNKRIHPLMAGAACSVILVSLLGAAAITGVLPSSNSTNAPASNTVPALGANGNLTYPAPAANNQNQPAMNYANTAQTSQNNYVAPAPAPVRVAQNNSHRQPTKNYPSQPAQANNSPVGIGVGAVIGGLIGSQVGNGNGRTLATIAGAVGGGYVGNEVAKRNP</sequence>
<keyword evidence="6" id="KW-1185">Reference proteome</keyword>